<dbReference type="InterPro" id="IPR050903">
    <property type="entry name" value="Bact_Chemotaxis_MeTrfase"/>
</dbReference>
<dbReference type="Proteomes" id="UP001165962">
    <property type="component" value="Unassembled WGS sequence"/>
</dbReference>
<dbReference type="PANTHER" id="PTHR24422">
    <property type="entry name" value="CHEMOTAXIS PROTEIN METHYLTRANSFERASE"/>
    <property type="match status" value="1"/>
</dbReference>
<dbReference type="InterPro" id="IPR022642">
    <property type="entry name" value="CheR_C"/>
</dbReference>
<dbReference type="CDD" id="cd02440">
    <property type="entry name" value="AdoMet_MTases"/>
    <property type="match status" value="1"/>
</dbReference>
<dbReference type="SUPFAM" id="SSF53335">
    <property type="entry name" value="S-adenosyl-L-methionine-dependent methyltransferases"/>
    <property type="match status" value="1"/>
</dbReference>
<dbReference type="SMART" id="SM00138">
    <property type="entry name" value="MeTrc"/>
    <property type="match status" value="1"/>
</dbReference>
<evidence type="ECO:0000313" key="3">
    <source>
        <dbReference type="Proteomes" id="UP001165962"/>
    </source>
</evidence>
<protein>
    <submittedName>
        <fullName evidence="2">Protein-glutamate O-methyltransferase CheR</fullName>
    </submittedName>
</protein>
<dbReference type="InterPro" id="IPR029063">
    <property type="entry name" value="SAM-dependent_MTases_sf"/>
</dbReference>
<keyword evidence="3" id="KW-1185">Reference proteome</keyword>
<feature type="domain" description="CheR-type methyltransferase" evidence="1">
    <location>
        <begin position="18"/>
        <end position="259"/>
    </location>
</feature>
<dbReference type="InterPro" id="IPR022641">
    <property type="entry name" value="CheR_N"/>
</dbReference>
<proteinExistence type="predicted"/>
<dbReference type="PRINTS" id="PR00996">
    <property type="entry name" value="CHERMTFRASE"/>
</dbReference>
<accession>A0ABX0J4W5</accession>
<gene>
    <name evidence="2" type="ORF">G9U52_11510</name>
</gene>
<dbReference type="PROSITE" id="PS50123">
    <property type="entry name" value="CHER"/>
    <property type="match status" value="1"/>
</dbReference>
<dbReference type="Pfam" id="PF01739">
    <property type="entry name" value="CheR"/>
    <property type="match status" value="1"/>
</dbReference>
<comment type="caution">
    <text evidence="2">The sequence shown here is derived from an EMBL/GenBank/DDBJ whole genome shotgun (WGS) entry which is preliminary data.</text>
</comment>
<name>A0ABX0J4W5_9BACL</name>
<sequence length="291" mass="34220">MDAEHPATIFEEEREKIEVDLLLEAIYRMYGYDFRNYAYDSIRRRIRHGMRSIGVRHISGLIEQVLYDPERMQQLLRYLFVNVTEMFRDPLMFKAFREKVVPYLHTYPHIRIWHAGCSTGEEVISMAILLQEEGLYDKSRIYATDIDEYALEKARSGIFALRNMKAYTHNYLESGGTKSFSDYYTAQYDAVIFNPALMKNIVFARHNLATDQSFNEFNVILCRNVLIYFDKNLQNRAHRLFAESLSVFGFLVLGDKESIHFSGYEESYEPIDSNEKLYRKIISARGATKPR</sequence>
<dbReference type="SUPFAM" id="SSF47757">
    <property type="entry name" value="Chemotaxis receptor methyltransferase CheR, N-terminal domain"/>
    <property type="match status" value="1"/>
</dbReference>
<evidence type="ECO:0000313" key="2">
    <source>
        <dbReference type="EMBL" id="NHN30460.1"/>
    </source>
</evidence>
<dbReference type="PANTHER" id="PTHR24422:SF8">
    <property type="entry name" value="CHEMOTAXIS PROTEIN"/>
    <property type="match status" value="1"/>
</dbReference>
<dbReference type="Pfam" id="PF03705">
    <property type="entry name" value="CheR_N"/>
    <property type="match status" value="1"/>
</dbReference>
<reference evidence="2" key="1">
    <citation type="submission" date="2020-03" db="EMBL/GenBank/DDBJ databases">
        <title>Draft sequencing of Paenibacilllus sp. S3N08.</title>
        <authorList>
            <person name="Kim D.-U."/>
        </authorList>
    </citation>
    <scope>NUCLEOTIDE SEQUENCE</scope>
    <source>
        <strain evidence="2">S3N08</strain>
    </source>
</reference>
<evidence type="ECO:0000259" key="1">
    <source>
        <dbReference type="PROSITE" id="PS50123"/>
    </source>
</evidence>
<dbReference type="InterPro" id="IPR000780">
    <property type="entry name" value="CheR_MeTrfase"/>
</dbReference>
<dbReference type="Gene3D" id="3.40.50.150">
    <property type="entry name" value="Vaccinia Virus protein VP39"/>
    <property type="match status" value="1"/>
</dbReference>
<organism evidence="2 3">
    <name type="scientific">Paenibacillus agricola</name>
    <dbReference type="NCBI Taxonomy" id="2716264"/>
    <lineage>
        <taxon>Bacteria</taxon>
        <taxon>Bacillati</taxon>
        <taxon>Bacillota</taxon>
        <taxon>Bacilli</taxon>
        <taxon>Bacillales</taxon>
        <taxon>Paenibacillaceae</taxon>
        <taxon>Paenibacillus</taxon>
    </lineage>
</organism>
<dbReference type="EMBL" id="JAAOIW010000004">
    <property type="protein sequence ID" value="NHN30460.1"/>
    <property type="molecule type" value="Genomic_DNA"/>
</dbReference>